<dbReference type="SUPFAM" id="SSF103481">
    <property type="entry name" value="Multidrug resistance efflux transporter EmrE"/>
    <property type="match status" value="1"/>
</dbReference>
<dbReference type="OrthoDB" id="1728340at2759"/>
<feature type="non-terminal residue" evidence="3">
    <location>
        <position position="48"/>
    </location>
</feature>
<keyword evidence="4" id="KW-1185">Reference proteome</keyword>
<evidence type="ECO:0008006" key="5">
    <source>
        <dbReference type="Google" id="ProtNLM"/>
    </source>
</evidence>
<keyword evidence="2" id="KW-0472">Membrane</keyword>
<dbReference type="AlphaFoldDB" id="A0A7J9ICB3"/>
<evidence type="ECO:0000256" key="2">
    <source>
        <dbReference type="SAM" id="Phobius"/>
    </source>
</evidence>
<proteinExistence type="predicted"/>
<dbReference type="Proteomes" id="UP000593560">
    <property type="component" value="Unassembled WGS sequence"/>
</dbReference>
<comment type="subcellular location">
    <subcellularLocation>
        <location evidence="1">Membrane</location>
        <topology evidence="1">Multi-pass membrane protein</topology>
    </subcellularLocation>
</comment>
<protein>
    <recommendedName>
        <fullName evidence="5">WAT1-related protein</fullName>
    </recommendedName>
</protein>
<name>A0A7J9ICB3_9ROSI</name>
<dbReference type="InterPro" id="IPR037185">
    <property type="entry name" value="EmrE-like"/>
</dbReference>
<comment type="caution">
    <text evidence="3">The sequence shown here is derived from an EMBL/GenBank/DDBJ whole genome shotgun (WGS) entry which is preliminary data.</text>
</comment>
<gene>
    <name evidence="3" type="ORF">Gohar_000124</name>
</gene>
<accession>A0A7J9ICB3</accession>
<evidence type="ECO:0000313" key="3">
    <source>
        <dbReference type="EMBL" id="MBA0819771.1"/>
    </source>
</evidence>
<feature type="transmembrane region" description="Helical" evidence="2">
    <location>
        <begin position="23"/>
        <end position="41"/>
    </location>
</feature>
<keyword evidence="2" id="KW-0812">Transmembrane</keyword>
<evidence type="ECO:0000313" key="4">
    <source>
        <dbReference type="Proteomes" id="UP000593560"/>
    </source>
</evidence>
<organism evidence="3 4">
    <name type="scientific">Gossypium harknessii</name>
    <dbReference type="NCBI Taxonomy" id="34285"/>
    <lineage>
        <taxon>Eukaryota</taxon>
        <taxon>Viridiplantae</taxon>
        <taxon>Streptophyta</taxon>
        <taxon>Embryophyta</taxon>
        <taxon>Tracheophyta</taxon>
        <taxon>Spermatophyta</taxon>
        <taxon>Magnoliopsida</taxon>
        <taxon>eudicotyledons</taxon>
        <taxon>Gunneridae</taxon>
        <taxon>Pentapetalae</taxon>
        <taxon>rosids</taxon>
        <taxon>malvids</taxon>
        <taxon>Malvales</taxon>
        <taxon>Malvaceae</taxon>
        <taxon>Malvoideae</taxon>
        <taxon>Gossypium</taxon>
    </lineage>
</organism>
<dbReference type="EMBL" id="JABFAD010331378">
    <property type="protein sequence ID" value="MBA0819771.1"/>
    <property type="molecule type" value="Genomic_DNA"/>
</dbReference>
<reference evidence="3 4" key="1">
    <citation type="journal article" date="2019" name="Genome Biol. Evol.">
        <title>Insights into the evolution of the New World diploid cottons (Gossypium, subgenus Houzingenia) based on genome sequencing.</title>
        <authorList>
            <person name="Grover C.E."/>
            <person name="Arick M.A. 2nd"/>
            <person name="Thrash A."/>
            <person name="Conover J.L."/>
            <person name="Sanders W.S."/>
            <person name="Peterson D.G."/>
            <person name="Frelichowski J.E."/>
            <person name="Scheffler J.A."/>
            <person name="Scheffler B.E."/>
            <person name="Wendel J.F."/>
        </authorList>
    </citation>
    <scope>NUCLEOTIDE SEQUENCE [LARGE SCALE GENOMIC DNA]</scope>
    <source>
        <strain evidence="3">0</strain>
        <tissue evidence="3">Leaf</tissue>
    </source>
</reference>
<keyword evidence="2" id="KW-1133">Transmembrane helix</keyword>
<evidence type="ECO:0000256" key="1">
    <source>
        <dbReference type="ARBA" id="ARBA00004141"/>
    </source>
</evidence>
<sequence length="48" mass="5123">MGSALFVFLISWAVRLKGPLYAAIFNPLGLVLVAVVGSLLLDEKLHLG</sequence>